<dbReference type="PANTHER" id="PTHR33184:SF72">
    <property type="entry name" value="BETA-1,3-N-ACETYLGLUCOSAMINYLTRANSFERASE FAMILY PROTEIN"/>
    <property type="match status" value="1"/>
</dbReference>
<name>A0A1R3I6H5_COCAP</name>
<dbReference type="AlphaFoldDB" id="A0A1R3I6H5"/>
<evidence type="ECO:0008006" key="5">
    <source>
        <dbReference type="Google" id="ProtNLM"/>
    </source>
</evidence>
<evidence type="ECO:0000313" key="4">
    <source>
        <dbReference type="Proteomes" id="UP000188268"/>
    </source>
</evidence>
<dbReference type="OrthoDB" id="603213at2759"/>
<dbReference type="OMA" id="CKCAQKN"/>
<comment type="caution">
    <text evidence="3">The sequence shown here is derived from an EMBL/GenBank/DDBJ whole genome shotgun (WGS) entry which is preliminary data.</text>
</comment>
<evidence type="ECO:0000256" key="2">
    <source>
        <dbReference type="SAM" id="SignalP"/>
    </source>
</evidence>
<proteinExistence type="predicted"/>
<feature type="chain" id="PRO_5010319882" description="Beta-1,3-N-Acetylglucosaminyltransferase family protein" evidence="2">
    <location>
        <begin position="23"/>
        <end position="122"/>
    </location>
</feature>
<dbReference type="Proteomes" id="UP000188268">
    <property type="component" value="Unassembled WGS sequence"/>
</dbReference>
<dbReference type="InterPro" id="IPR040361">
    <property type="entry name" value="TPD1"/>
</dbReference>
<organism evidence="3 4">
    <name type="scientific">Corchorus capsularis</name>
    <name type="common">Jute</name>
    <dbReference type="NCBI Taxonomy" id="210143"/>
    <lineage>
        <taxon>Eukaryota</taxon>
        <taxon>Viridiplantae</taxon>
        <taxon>Streptophyta</taxon>
        <taxon>Embryophyta</taxon>
        <taxon>Tracheophyta</taxon>
        <taxon>Spermatophyta</taxon>
        <taxon>Magnoliopsida</taxon>
        <taxon>eudicotyledons</taxon>
        <taxon>Gunneridae</taxon>
        <taxon>Pentapetalae</taxon>
        <taxon>rosids</taxon>
        <taxon>malvids</taxon>
        <taxon>Malvales</taxon>
        <taxon>Malvaceae</taxon>
        <taxon>Grewioideae</taxon>
        <taxon>Apeibeae</taxon>
        <taxon>Corchorus</taxon>
    </lineage>
</organism>
<dbReference type="Gramene" id="OMO78139">
    <property type="protein sequence ID" value="OMO78139"/>
    <property type="gene ID" value="CCACVL1_14635"/>
</dbReference>
<dbReference type="GO" id="GO:0001709">
    <property type="term" value="P:cell fate determination"/>
    <property type="evidence" value="ECO:0007669"/>
    <property type="project" value="TreeGrafter"/>
</dbReference>
<keyword evidence="1 2" id="KW-0732">Signal</keyword>
<feature type="signal peptide" evidence="2">
    <location>
        <begin position="1"/>
        <end position="22"/>
    </location>
</feature>
<dbReference type="Pfam" id="PF24068">
    <property type="entry name" value="TPD1_C"/>
    <property type="match status" value="1"/>
</dbReference>
<gene>
    <name evidence="3" type="ORF">CCACVL1_14635</name>
</gene>
<dbReference type="EMBL" id="AWWV01010609">
    <property type="protein sequence ID" value="OMO78139.1"/>
    <property type="molecule type" value="Genomic_DNA"/>
</dbReference>
<evidence type="ECO:0000313" key="3">
    <source>
        <dbReference type="EMBL" id="OMO78139.1"/>
    </source>
</evidence>
<sequence length="122" mass="12672">MATILNVLFALLFLSLAAQGYGQCSTSQISVSQSQTGATVGNKPEFQVTITNGCTCSQSDVKLGCNGFQTVESIPSSVLSVSGGECLVNDGQPLGPGVTISFKYAWDNSFSFSPISSEINCS</sequence>
<reference evidence="3 4" key="1">
    <citation type="submission" date="2013-09" db="EMBL/GenBank/DDBJ databases">
        <title>Corchorus capsularis genome sequencing.</title>
        <authorList>
            <person name="Alam M."/>
            <person name="Haque M.S."/>
            <person name="Islam M.S."/>
            <person name="Emdad E.M."/>
            <person name="Islam M.M."/>
            <person name="Ahmed B."/>
            <person name="Halim A."/>
            <person name="Hossen Q.M.M."/>
            <person name="Hossain M.Z."/>
            <person name="Ahmed R."/>
            <person name="Khan M.M."/>
            <person name="Islam R."/>
            <person name="Rashid M.M."/>
            <person name="Khan S.A."/>
            <person name="Rahman M.S."/>
            <person name="Alam M."/>
        </authorList>
    </citation>
    <scope>NUCLEOTIDE SEQUENCE [LARGE SCALE GENOMIC DNA]</scope>
    <source>
        <strain evidence="4">cv. CVL-1</strain>
        <tissue evidence="3">Whole seedling</tissue>
    </source>
</reference>
<protein>
    <recommendedName>
        <fullName evidence="5">Beta-1,3-N-Acetylglucosaminyltransferase family protein</fullName>
    </recommendedName>
</protein>
<accession>A0A1R3I6H5</accession>
<dbReference type="PANTHER" id="PTHR33184">
    <property type="entry name" value="PROTEIN TAPETUM DETERMINANT 1-LIKE-RELATED"/>
    <property type="match status" value="1"/>
</dbReference>
<dbReference type="STRING" id="210143.A0A1R3I6H5"/>
<keyword evidence="4" id="KW-1185">Reference proteome</keyword>
<evidence type="ECO:0000256" key="1">
    <source>
        <dbReference type="ARBA" id="ARBA00022729"/>
    </source>
</evidence>